<keyword evidence="5" id="KW-0067">ATP-binding</keyword>
<dbReference type="PROSITE" id="PS51285">
    <property type="entry name" value="AGC_KINASE_CTER"/>
    <property type="match status" value="1"/>
</dbReference>
<evidence type="ECO:0000256" key="2">
    <source>
        <dbReference type="ARBA" id="ARBA00022679"/>
    </source>
</evidence>
<sequence>MQRAVSHSSSGWGLSRNSRDTCNFDREFTKMAIELTPTDKLFIMNLDQDEFLGFSYTNPEVVKAHSYYCNRILPKGSGGPPQYIAVRYSDMFPRGQNSTNLSHHKSNVSLFLAFTLSGDLVTPPPASSSARLHSVFGVYTTVNVAYATNEEQTRLTPMVFCGEMLFVDVLFHFSGSCPSTALSSSKLNNMASSQAH</sequence>
<dbReference type="Proteomes" id="UP001558613">
    <property type="component" value="Unassembled WGS sequence"/>
</dbReference>
<keyword evidence="3" id="KW-0547">Nucleotide-binding</keyword>
<evidence type="ECO:0000313" key="8">
    <source>
        <dbReference type="Proteomes" id="UP001558613"/>
    </source>
</evidence>
<dbReference type="InterPro" id="IPR000961">
    <property type="entry name" value="AGC-kinase_C"/>
</dbReference>
<gene>
    <name evidence="7" type="ORF">QQF64_024990</name>
</gene>
<protein>
    <recommendedName>
        <fullName evidence="6">AGC-kinase C-terminal domain-containing protein</fullName>
    </recommendedName>
</protein>
<organism evidence="7 8">
    <name type="scientific">Cirrhinus molitorella</name>
    <name type="common">mud carp</name>
    <dbReference type="NCBI Taxonomy" id="172907"/>
    <lineage>
        <taxon>Eukaryota</taxon>
        <taxon>Metazoa</taxon>
        <taxon>Chordata</taxon>
        <taxon>Craniata</taxon>
        <taxon>Vertebrata</taxon>
        <taxon>Euteleostomi</taxon>
        <taxon>Actinopterygii</taxon>
        <taxon>Neopterygii</taxon>
        <taxon>Teleostei</taxon>
        <taxon>Ostariophysi</taxon>
        <taxon>Cypriniformes</taxon>
        <taxon>Cyprinidae</taxon>
        <taxon>Labeoninae</taxon>
        <taxon>Labeonini</taxon>
        <taxon>Cirrhinus</taxon>
    </lineage>
</organism>
<feature type="domain" description="AGC-kinase C-terminal" evidence="6">
    <location>
        <begin position="1"/>
        <end position="66"/>
    </location>
</feature>
<dbReference type="InterPro" id="IPR017892">
    <property type="entry name" value="Pkinase_C"/>
</dbReference>
<dbReference type="Pfam" id="PF00433">
    <property type="entry name" value="Pkinase_C"/>
    <property type="match status" value="1"/>
</dbReference>
<evidence type="ECO:0000256" key="1">
    <source>
        <dbReference type="ARBA" id="ARBA00022527"/>
    </source>
</evidence>
<keyword evidence="8" id="KW-1185">Reference proteome</keyword>
<keyword evidence="1" id="KW-0723">Serine/threonine-protein kinase</keyword>
<keyword evidence="2" id="KW-0808">Transferase</keyword>
<evidence type="ECO:0000256" key="5">
    <source>
        <dbReference type="ARBA" id="ARBA00022840"/>
    </source>
</evidence>
<evidence type="ECO:0000256" key="4">
    <source>
        <dbReference type="ARBA" id="ARBA00022777"/>
    </source>
</evidence>
<accession>A0ABR3NN50</accession>
<dbReference type="Gene3D" id="3.30.200.20">
    <property type="entry name" value="Phosphorylase Kinase, domain 1"/>
    <property type="match status" value="1"/>
</dbReference>
<evidence type="ECO:0000259" key="6">
    <source>
        <dbReference type="PROSITE" id="PS51285"/>
    </source>
</evidence>
<proteinExistence type="predicted"/>
<keyword evidence="4" id="KW-0418">Kinase</keyword>
<dbReference type="EMBL" id="JAYMGO010000003">
    <property type="protein sequence ID" value="KAL1278317.1"/>
    <property type="molecule type" value="Genomic_DNA"/>
</dbReference>
<name>A0ABR3NN50_9TELE</name>
<reference evidence="7 8" key="1">
    <citation type="submission" date="2023-09" db="EMBL/GenBank/DDBJ databases">
        <authorList>
            <person name="Wang M."/>
        </authorList>
    </citation>
    <scope>NUCLEOTIDE SEQUENCE [LARGE SCALE GENOMIC DNA]</scope>
    <source>
        <strain evidence="7">GT-2023</strain>
        <tissue evidence="7">Liver</tissue>
    </source>
</reference>
<comment type="caution">
    <text evidence="7">The sequence shown here is derived from an EMBL/GenBank/DDBJ whole genome shotgun (WGS) entry which is preliminary data.</text>
</comment>
<evidence type="ECO:0000256" key="3">
    <source>
        <dbReference type="ARBA" id="ARBA00022741"/>
    </source>
</evidence>
<evidence type="ECO:0000313" key="7">
    <source>
        <dbReference type="EMBL" id="KAL1278317.1"/>
    </source>
</evidence>